<dbReference type="KEGG" id="sku:Sulku_2307"/>
<dbReference type="GO" id="GO:0006777">
    <property type="term" value="P:Mo-molybdopterin cofactor biosynthetic process"/>
    <property type="evidence" value="ECO:0007669"/>
    <property type="project" value="UniProtKB-UniRule"/>
</dbReference>
<dbReference type="SMART" id="SM00852">
    <property type="entry name" value="MoCF_biosynth"/>
    <property type="match status" value="1"/>
</dbReference>
<comment type="pathway">
    <text evidence="2 6">Cofactor biosynthesis; molybdopterin biosynthesis.</text>
</comment>
<evidence type="ECO:0000313" key="8">
    <source>
        <dbReference type="EMBL" id="ADR34967.1"/>
    </source>
</evidence>
<evidence type="ECO:0000256" key="1">
    <source>
        <dbReference type="ARBA" id="ARBA00002901"/>
    </source>
</evidence>
<dbReference type="STRING" id="709032.Sulku_2307"/>
<dbReference type="GO" id="GO:0005829">
    <property type="term" value="C:cytosol"/>
    <property type="evidence" value="ECO:0007669"/>
    <property type="project" value="TreeGrafter"/>
</dbReference>
<dbReference type="GO" id="GO:0061599">
    <property type="term" value="F:molybdopterin molybdotransferase activity"/>
    <property type="evidence" value="ECO:0007669"/>
    <property type="project" value="UniProtKB-UniRule"/>
</dbReference>
<gene>
    <name evidence="8" type="ordered locus">Sulku_2307</name>
</gene>
<dbReference type="Pfam" id="PF03453">
    <property type="entry name" value="MoeA_N"/>
    <property type="match status" value="1"/>
</dbReference>
<organism evidence="8 9">
    <name type="scientific">Sulfuricurvum kujiense (strain ATCC BAA-921 / DSM 16994 / JCM 11577 / YK-1)</name>
    <dbReference type="NCBI Taxonomy" id="709032"/>
    <lineage>
        <taxon>Bacteria</taxon>
        <taxon>Pseudomonadati</taxon>
        <taxon>Campylobacterota</taxon>
        <taxon>Epsilonproteobacteria</taxon>
        <taxon>Campylobacterales</taxon>
        <taxon>Sulfurimonadaceae</taxon>
        <taxon>Sulfuricurvum</taxon>
    </lineage>
</organism>
<dbReference type="Pfam" id="PF03454">
    <property type="entry name" value="MoeA_C"/>
    <property type="match status" value="1"/>
</dbReference>
<dbReference type="InterPro" id="IPR036135">
    <property type="entry name" value="MoeA_linker/N_sf"/>
</dbReference>
<dbReference type="Pfam" id="PF00994">
    <property type="entry name" value="MoCF_biosynth"/>
    <property type="match status" value="1"/>
</dbReference>
<dbReference type="OrthoDB" id="9804758at2"/>
<dbReference type="SUPFAM" id="SSF63867">
    <property type="entry name" value="MoeA C-terminal domain-like"/>
    <property type="match status" value="1"/>
</dbReference>
<dbReference type="RefSeq" id="WP_013461164.1">
    <property type="nucleotide sequence ID" value="NC_014762.1"/>
</dbReference>
<feature type="domain" description="MoaB/Mog" evidence="7">
    <location>
        <begin position="173"/>
        <end position="310"/>
    </location>
</feature>
<dbReference type="InterPro" id="IPR005110">
    <property type="entry name" value="MoeA_linker/N"/>
</dbReference>
<dbReference type="AlphaFoldDB" id="E4TXA1"/>
<dbReference type="Gene3D" id="2.40.340.10">
    <property type="entry name" value="MoeA, C-terminal, domain IV"/>
    <property type="match status" value="1"/>
</dbReference>
<dbReference type="eggNOG" id="COG0303">
    <property type="taxonomic scope" value="Bacteria"/>
</dbReference>
<dbReference type="Gene3D" id="2.170.190.11">
    <property type="entry name" value="Molybdopterin biosynthesis moea protein, domain 3"/>
    <property type="match status" value="1"/>
</dbReference>
<dbReference type="HOGENOM" id="CLU_010186_7_1_7"/>
<sequence length="405" mass="44128">MAISVEEALNLIYTLALPTQTEIVPIENAIHRVLCETITATYSLPSFDNSAMDGYAVRSEDAGKTLLQSCTIFAGDGAEIRMVEDQCIRIMTGAKIPQGCEAIVPIEEVSVNKDQVTFPAVIKPSQHIRLKGEDIQAGMVLLERGVMLHAHHISLLASQGITHVKLYRRPRVALFSSGNELKMHYETLGANQLYNTNTPTFTARTEELGCDVIFTGTAEDTLESIQEHIRRSLNADLIITSGGVSVGDADFTKEAFTSLGFENAFESVDIKPGKPTTFGRIGDTVILNLPGNPLAAALCFELFGQSTILALSGRSDKYLSTITTRIGEAFKMKKGRRSLIPGWFNGENFTPSPKFGPGMVLPLSRANAFMMVDEKVEGFEAGASVKIIPTRWCMSSETQNSLITL</sequence>
<evidence type="ECO:0000256" key="4">
    <source>
        <dbReference type="ARBA" id="ARBA00023150"/>
    </source>
</evidence>
<keyword evidence="4 6" id="KW-0501">Molybdenum cofactor biosynthesis</keyword>
<name>E4TXA1_SULKY</name>
<dbReference type="UniPathway" id="UPA00344"/>
<keyword evidence="6" id="KW-0479">Metal-binding</keyword>
<dbReference type="InterPro" id="IPR036425">
    <property type="entry name" value="MoaB/Mog-like_dom_sf"/>
</dbReference>
<evidence type="ECO:0000256" key="2">
    <source>
        <dbReference type="ARBA" id="ARBA00005046"/>
    </source>
</evidence>
<dbReference type="GO" id="GO:0046872">
    <property type="term" value="F:metal ion binding"/>
    <property type="evidence" value="ECO:0007669"/>
    <property type="project" value="UniProtKB-UniRule"/>
</dbReference>
<comment type="function">
    <text evidence="1 6">Catalyzes the insertion of molybdate into adenylated molybdopterin with the concomitant release of AMP.</text>
</comment>
<dbReference type="InterPro" id="IPR036688">
    <property type="entry name" value="MoeA_C_domain_IV_sf"/>
</dbReference>
<protein>
    <recommendedName>
        <fullName evidence="6">Molybdopterin molybdenumtransferase</fullName>
        <ecNumber evidence="6">2.10.1.1</ecNumber>
    </recommendedName>
</protein>
<reference evidence="8 9" key="1">
    <citation type="journal article" date="2012" name="Stand. Genomic Sci.">
        <title>Complete genome sequence of the sulfur compounds oxidizing chemolithoautotroph Sulfuricurvum kujiense type strain (YK-1(T)).</title>
        <authorList>
            <person name="Han C."/>
            <person name="Kotsyurbenko O."/>
            <person name="Chertkov O."/>
            <person name="Held B."/>
            <person name="Lapidus A."/>
            <person name="Nolan M."/>
            <person name="Lucas S."/>
            <person name="Hammon N."/>
            <person name="Deshpande S."/>
            <person name="Cheng J.F."/>
            <person name="Tapia R."/>
            <person name="Goodwin L.A."/>
            <person name="Pitluck S."/>
            <person name="Liolios K."/>
            <person name="Pagani I."/>
            <person name="Ivanova N."/>
            <person name="Mavromatis K."/>
            <person name="Mikhailova N."/>
            <person name="Pati A."/>
            <person name="Chen A."/>
            <person name="Palaniappan K."/>
            <person name="Land M."/>
            <person name="Hauser L."/>
            <person name="Chang Y.J."/>
            <person name="Jeffries C.D."/>
            <person name="Brambilla E.M."/>
            <person name="Rohde M."/>
            <person name="Spring S."/>
            <person name="Sikorski J."/>
            <person name="Goker M."/>
            <person name="Woyke T."/>
            <person name="Bristow J."/>
            <person name="Eisen J.A."/>
            <person name="Markowitz V."/>
            <person name="Hugenholtz P."/>
            <person name="Kyrpides N.C."/>
            <person name="Klenk H.P."/>
            <person name="Detter J.C."/>
        </authorList>
    </citation>
    <scope>NUCLEOTIDE SEQUENCE [LARGE SCALE GENOMIC DNA]</scope>
    <source>
        <strain evidence="9">ATCC BAA-921 / DSM 16994 / JCM 11577 / YK-1</strain>
    </source>
</reference>
<evidence type="ECO:0000256" key="3">
    <source>
        <dbReference type="ARBA" id="ARBA00010763"/>
    </source>
</evidence>
<keyword evidence="6" id="KW-0808">Transferase</keyword>
<dbReference type="Gene3D" id="3.40.980.10">
    <property type="entry name" value="MoaB/Mog-like domain"/>
    <property type="match status" value="1"/>
</dbReference>
<dbReference type="Proteomes" id="UP000008721">
    <property type="component" value="Chromosome"/>
</dbReference>
<dbReference type="InterPro" id="IPR001453">
    <property type="entry name" value="MoaB/Mog_dom"/>
</dbReference>
<evidence type="ECO:0000259" key="7">
    <source>
        <dbReference type="SMART" id="SM00852"/>
    </source>
</evidence>
<dbReference type="EMBL" id="CP002355">
    <property type="protein sequence ID" value="ADR34967.1"/>
    <property type="molecule type" value="Genomic_DNA"/>
</dbReference>
<comment type="catalytic activity">
    <reaction evidence="5">
        <text>adenylyl-molybdopterin + molybdate = Mo-molybdopterin + AMP + H(+)</text>
        <dbReference type="Rhea" id="RHEA:35047"/>
        <dbReference type="ChEBI" id="CHEBI:15378"/>
        <dbReference type="ChEBI" id="CHEBI:36264"/>
        <dbReference type="ChEBI" id="CHEBI:62727"/>
        <dbReference type="ChEBI" id="CHEBI:71302"/>
        <dbReference type="ChEBI" id="CHEBI:456215"/>
        <dbReference type="EC" id="2.10.1.1"/>
    </reaction>
</comment>
<evidence type="ECO:0000313" key="9">
    <source>
        <dbReference type="Proteomes" id="UP000008721"/>
    </source>
</evidence>
<evidence type="ECO:0000256" key="6">
    <source>
        <dbReference type="RuleBase" id="RU365090"/>
    </source>
</evidence>
<dbReference type="NCBIfam" id="NF045515">
    <property type="entry name" value="Glp_gephyrin"/>
    <property type="match status" value="1"/>
</dbReference>
<dbReference type="NCBIfam" id="TIGR00177">
    <property type="entry name" value="molyb_syn"/>
    <property type="match status" value="1"/>
</dbReference>
<dbReference type="InterPro" id="IPR005111">
    <property type="entry name" value="MoeA_C_domain_IV"/>
</dbReference>
<keyword evidence="6" id="KW-0460">Magnesium</keyword>
<dbReference type="InterPro" id="IPR038987">
    <property type="entry name" value="MoeA-like"/>
</dbReference>
<dbReference type="Gene3D" id="3.90.105.10">
    <property type="entry name" value="Molybdopterin biosynthesis moea protein, domain 2"/>
    <property type="match status" value="1"/>
</dbReference>
<evidence type="ECO:0000256" key="5">
    <source>
        <dbReference type="ARBA" id="ARBA00047317"/>
    </source>
</evidence>
<dbReference type="PANTHER" id="PTHR10192:SF5">
    <property type="entry name" value="GEPHYRIN"/>
    <property type="match status" value="1"/>
</dbReference>
<proteinExistence type="inferred from homology"/>
<keyword evidence="6" id="KW-0500">Molybdenum</keyword>
<dbReference type="CDD" id="cd00887">
    <property type="entry name" value="MoeA"/>
    <property type="match status" value="1"/>
</dbReference>
<dbReference type="SUPFAM" id="SSF63882">
    <property type="entry name" value="MoeA N-terminal region -like"/>
    <property type="match status" value="1"/>
</dbReference>
<keyword evidence="9" id="KW-1185">Reference proteome</keyword>
<comment type="cofactor">
    <cofactor evidence="6">
        <name>Mg(2+)</name>
        <dbReference type="ChEBI" id="CHEBI:18420"/>
    </cofactor>
</comment>
<accession>E4TXA1</accession>
<comment type="similarity">
    <text evidence="3 6">Belongs to the MoeA family.</text>
</comment>
<dbReference type="EC" id="2.10.1.1" evidence="6"/>
<dbReference type="SUPFAM" id="SSF53218">
    <property type="entry name" value="Molybdenum cofactor biosynthesis proteins"/>
    <property type="match status" value="1"/>
</dbReference>
<dbReference type="PANTHER" id="PTHR10192">
    <property type="entry name" value="MOLYBDOPTERIN BIOSYNTHESIS PROTEIN"/>
    <property type="match status" value="1"/>
</dbReference>